<gene>
    <name evidence="7" type="ORF">ARD30_09600</name>
    <name evidence="8" type="ORF">SAMN05660750_00444</name>
</gene>
<keyword evidence="3 6" id="KW-0812">Transmembrane</keyword>
<sequence>MSLDVYAAYLIACMVIIIVPGPTVTLIVANSLKHGTRAGLLNVAGTQLGLGVMVLVAGIGLSSVIAALGHWFEWLRLAGAAYLIWLGWKMFRSAGADLDGHAPARPPRGGFLLQGALVALSNPKTLLFFGAFFPQFLDPSRDHATQIAIMGATALAFAALSDGAYALLSGRAGHLLSQRRVRLLSRFSGGLLVGGGLWLASARTS</sequence>
<feature type="transmembrane region" description="Helical" evidence="6">
    <location>
        <begin position="6"/>
        <end position="28"/>
    </location>
</feature>
<evidence type="ECO:0000313" key="7">
    <source>
        <dbReference type="EMBL" id="KQK31317.1"/>
    </source>
</evidence>
<dbReference type="AlphaFoldDB" id="A0A0Q3I8Z4"/>
<evidence type="ECO:0000313" key="8">
    <source>
        <dbReference type="EMBL" id="SKB37824.1"/>
    </source>
</evidence>
<proteinExistence type="predicted"/>
<dbReference type="GO" id="GO:0005886">
    <property type="term" value="C:plasma membrane"/>
    <property type="evidence" value="ECO:0007669"/>
    <property type="project" value="UniProtKB-SubCell"/>
</dbReference>
<reference evidence="7 9" key="1">
    <citation type="submission" date="2015-10" db="EMBL/GenBank/DDBJ databases">
        <title>Draft genome of Bosea thiooxidans.</title>
        <authorList>
            <person name="Wang X."/>
        </authorList>
    </citation>
    <scope>NUCLEOTIDE SEQUENCE [LARGE SCALE GENOMIC DNA]</scope>
    <source>
        <strain evidence="7 9">CGMCC 9174</strain>
    </source>
</reference>
<evidence type="ECO:0000256" key="2">
    <source>
        <dbReference type="ARBA" id="ARBA00022475"/>
    </source>
</evidence>
<feature type="transmembrane region" description="Helical" evidence="6">
    <location>
        <begin position="180"/>
        <end position="200"/>
    </location>
</feature>
<name>A0A0Q3I8Z4_9HYPH</name>
<dbReference type="GO" id="GO:0015171">
    <property type="term" value="F:amino acid transmembrane transporter activity"/>
    <property type="evidence" value="ECO:0007669"/>
    <property type="project" value="TreeGrafter"/>
</dbReference>
<dbReference type="Proteomes" id="UP000190130">
    <property type="component" value="Unassembled WGS sequence"/>
</dbReference>
<evidence type="ECO:0000256" key="3">
    <source>
        <dbReference type="ARBA" id="ARBA00022692"/>
    </source>
</evidence>
<dbReference type="PIRSF" id="PIRSF006324">
    <property type="entry name" value="LeuE"/>
    <property type="match status" value="1"/>
</dbReference>
<dbReference type="EMBL" id="LMAR01000024">
    <property type="protein sequence ID" value="KQK31317.1"/>
    <property type="molecule type" value="Genomic_DNA"/>
</dbReference>
<evidence type="ECO:0000256" key="4">
    <source>
        <dbReference type="ARBA" id="ARBA00022989"/>
    </source>
</evidence>
<dbReference type="PANTHER" id="PTHR30086">
    <property type="entry name" value="ARGININE EXPORTER PROTEIN ARGO"/>
    <property type="match status" value="1"/>
</dbReference>
<evidence type="ECO:0000256" key="5">
    <source>
        <dbReference type="ARBA" id="ARBA00023136"/>
    </source>
</evidence>
<feature type="transmembrane region" description="Helical" evidence="6">
    <location>
        <begin position="40"/>
        <end position="68"/>
    </location>
</feature>
<evidence type="ECO:0000313" key="10">
    <source>
        <dbReference type="Proteomes" id="UP000190130"/>
    </source>
</evidence>
<keyword evidence="2" id="KW-1003">Cell membrane</keyword>
<evidence type="ECO:0000313" key="9">
    <source>
        <dbReference type="Proteomes" id="UP000051562"/>
    </source>
</evidence>
<keyword evidence="4 6" id="KW-1133">Transmembrane helix</keyword>
<dbReference type="OrthoDB" id="9804822at2"/>
<reference evidence="8 10" key="2">
    <citation type="submission" date="2017-02" db="EMBL/GenBank/DDBJ databases">
        <authorList>
            <person name="Peterson S.W."/>
        </authorList>
    </citation>
    <scope>NUCLEOTIDE SEQUENCE [LARGE SCALE GENOMIC DNA]</scope>
    <source>
        <strain evidence="8 10">DSM 9653</strain>
    </source>
</reference>
<feature type="transmembrane region" description="Helical" evidence="6">
    <location>
        <begin position="74"/>
        <end position="91"/>
    </location>
</feature>
<dbReference type="Proteomes" id="UP000051562">
    <property type="component" value="Unassembled WGS sequence"/>
</dbReference>
<keyword evidence="5 6" id="KW-0472">Membrane</keyword>
<comment type="subcellular location">
    <subcellularLocation>
        <location evidence="1">Cell membrane</location>
        <topology evidence="1">Multi-pass membrane protein</topology>
    </subcellularLocation>
</comment>
<dbReference type="Pfam" id="PF01810">
    <property type="entry name" value="LysE"/>
    <property type="match status" value="1"/>
</dbReference>
<feature type="transmembrane region" description="Helical" evidence="6">
    <location>
        <begin position="145"/>
        <end position="168"/>
    </location>
</feature>
<dbReference type="RefSeq" id="WP_055727371.1">
    <property type="nucleotide sequence ID" value="NZ_FUYX01000001.1"/>
</dbReference>
<feature type="transmembrane region" description="Helical" evidence="6">
    <location>
        <begin position="111"/>
        <end position="133"/>
    </location>
</feature>
<evidence type="ECO:0000256" key="6">
    <source>
        <dbReference type="SAM" id="Phobius"/>
    </source>
</evidence>
<dbReference type="EMBL" id="FUYX01000001">
    <property type="protein sequence ID" value="SKB37824.1"/>
    <property type="molecule type" value="Genomic_DNA"/>
</dbReference>
<keyword evidence="9" id="KW-1185">Reference proteome</keyword>
<organism evidence="7 9">
    <name type="scientific">Bosea thiooxidans</name>
    <dbReference type="NCBI Taxonomy" id="53254"/>
    <lineage>
        <taxon>Bacteria</taxon>
        <taxon>Pseudomonadati</taxon>
        <taxon>Pseudomonadota</taxon>
        <taxon>Alphaproteobacteria</taxon>
        <taxon>Hyphomicrobiales</taxon>
        <taxon>Boseaceae</taxon>
        <taxon>Bosea</taxon>
    </lineage>
</organism>
<accession>A0A0Q3I8Z4</accession>
<dbReference type="InterPro" id="IPR001123">
    <property type="entry name" value="LeuE-type"/>
</dbReference>
<protein>
    <submittedName>
        <fullName evidence="8">Threonine/homoserine/homoserine lactone efflux protein</fullName>
    </submittedName>
    <submittedName>
        <fullName evidence="7">Transporter</fullName>
    </submittedName>
</protein>
<evidence type="ECO:0000256" key="1">
    <source>
        <dbReference type="ARBA" id="ARBA00004651"/>
    </source>
</evidence>
<dbReference type="PANTHER" id="PTHR30086:SF20">
    <property type="entry name" value="ARGININE EXPORTER PROTEIN ARGO-RELATED"/>
    <property type="match status" value="1"/>
</dbReference>